<evidence type="ECO:0000256" key="6">
    <source>
        <dbReference type="ARBA" id="ARBA00022989"/>
    </source>
</evidence>
<sequence length="305" mass="33699">MYLFKKTNIDFIGLRRIAFIISGILITSGIVSLILKGGPRLGLDFTGGIEIHLKFTQPPSITRIREGLKSIGLGGAIIQQYGPRDENLVLIRCGTKESAKERLAQKIQEALREEFKEKENAFSLQSIDMIGPKVSRELQKNALLAVILSLVGMLVYITWRFELRFAVGAVVALIHDVLITLGALSLGNFELTLPVIAALLTIIGYSLNDTIVIYDRIRENLRSYRKRRFSFRKIINLGINQSLSRTVITSLTTFVVVLALFLKGGPVIHGFSFALLVGVIVGTYSSSFVAAPIVYSWERKGGEGS</sequence>
<dbReference type="EMBL" id="QMPZ01000014">
    <property type="protein sequence ID" value="RLE10217.1"/>
    <property type="molecule type" value="Genomic_DNA"/>
</dbReference>
<evidence type="ECO:0000256" key="9">
    <source>
        <dbReference type="ARBA" id="ARBA00059018"/>
    </source>
</evidence>
<dbReference type="SUPFAM" id="SSF82866">
    <property type="entry name" value="Multidrug efflux transporter AcrB transmembrane domain"/>
    <property type="match status" value="1"/>
</dbReference>
<keyword evidence="2 12" id="KW-0813">Transport</keyword>
<evidence type="ECO:0000256" key="2">
    <source>
        <dbReference type="ARBA" id="ARBA00022448"/>
    </source>
</evidence>
<dbReference type="AlphaFoldDB" id="A0A497E556"/>
<dbReference type="InterPro" id="IPR022813">
    <property type="entry name" value="SecD/SecF_arch_bac"/>
</dbReference>
<dbReference type="GO" id="GO:0006605">
    <property type="term" value="P:protein targeting"/>
    <property type="evidence" value="ECO:0007669"/>
    <property type="project" value="UniProtKB-UniRule"/>
</dbReference>
<evidence type="ECO:0000256" key="5">
    <source>
        <dbReference type="ARBA" id="ARBA00022927"/>
    </source>
</evidence>
<dbReference type="PANTHER" id="PTHR30081">
    <property type="entry name" value="PROTEIN-EXPORT MEMBRANE PROTEIN SEC"/>
    <property type="match status" value="1"/>
</dbReference>
<evidence type="ECO:0000256" key="11">
    <source>
        <dbReference type="ARBA" id="ARBA00061053"/>
    </source>
</evidence>
<keyword evidence="4 12" id="KW-0812">Transmembrane</keyword>
<proteinExistence type="inferred from homology"/>
<keyword evidence="5 12" id="KW-0653">Protein transport</keyword>
<dbReference type="InterPro" id="IPR005665">
    <property type="entry name" value="SecF_bac"/>
</dbReference>
<feature type="transmembrane region" description="Helical" evidence="12">
    <location>
        <begin position="268"/>
        <end position="295"/>
    </location>
</feature>
<dbReference type="InterPro" id="IPR022646">
    <property type="entry name" value="SecD/SecF_CS"/>
</dbReference>
<evidence type="ECO:0000259" key="13">
    <source>
        <dbReference type="Pfam" id="PF02355"/>
    </source>
</evidence>
<feature type="domain" description="Protein export membrane protein SecD/SecF C-terminal" evidence="13">
    <location>
        <begin position="113"/>
        <end position="299"/>
    </location>
</feature>
<dbReference type="GO" id="GO:0043952">
    <property type="term" value="P:protein transport by the Sec complex"/>
    <property type="evidence" value="ECO:0007669"/>
    <property type="project" value="UniProtKB-UniRule"/>
</dbReference>
<feature type="transmembrane region" description="Helical" evidence="12">
    <location>
        <begin position="166"/>
        <end position="187"/>
    </location>
</feature>
<organism evidence="14 15">
    <name type="scientific">Aerophobetes bacterium</name>
    <dbReference type="NCBI Taxonomy" id="2030807"/>
    <lineage>
        <taxon>Bacteria</taxon>
        <taxon>Candidatus Aerophobota</taxon>
    </lineage>
</organism>
<reference evidence="14 15" key="1">
    <citation type="submission" date="2018-06" db="EMBL/GenBank/DDBJ databases">
        <title>Extensive metabolic versatility and redundancy in microbially diverse, dynamic hydrothermal sediments.</title>
        <authorList>
            <person name="Dombrowski N."/>
            <person name="Teske A."/>
            <person name="Baker B.J."/>
        </authorList>
    </citation>
    <scope>NUCLEOTIDE SEQUENCE [LARGE SCALE GENOMIC DNA]</scope>
    <source>
        <strain evidence="14">B47_G16</strain>
    </source>
</reference>
<dbReference type="PANTHER" id="PTHR30081:SF8">
    <property type="entry name" value="PROTEIN TRANSLOCASE SUBUNIT SECF"/>
    <property type="match status" value="1"/>
</dbReference>
<keyword evidence="7 12" id="KW-0811">Translocation</keyword>
<dbReference type="Pfam" id="PF02355">
    <property type="entry name" value="SecD_SecF_C"/>
    <property type="match status" value="1"/>
</dbReference>
<dbReference type="GO" id="GO:0015450">
    <property type="term" value="F:protein-transporting ATPase activity"/>
    <property type="evidence" value="ECO:0007669"/>
    <property type="project" value="InterPro"/>
</dbReference>
<comment type="similarity">
    <text evidence="12">Belongs to the SecD/SecF family. SecF subfamily.</text>
</comment>
<evidence type="ECO:0000256" key="8">
    <source>
        <dbReference type="ARBA" id="ARBA00023136"/>
    </source>
</evidence>
<evidence type="ECO:0000256" key="7">
    <source>
        <dbReference type="ARBA" id="ARBA00023010"/>
    </source>
</evidence>
<dbReference type="NCBIfam" id="TIGR00916">
    <property type="entry name" value="2A0604s01"/>
    <property type="match status" value="1"/>
</dbReference>
<comment type="subunit">
    <text evidence="12">Forms a complex with SecD. Part of the essential Sec protein translocation apparatus which comprises SecA, SecYEG and auxiliary proteins SecDF. Other proteins may also be involved.</text>
</comment>
<keyword evidence="3 12" id="KW-1003">Cell membrane</keyword>
<feature type="transmembrane region" description="Helical" evidence="12">
    <location>
        <begin position="193"/>
        <end position="214"/>
    </location>
</feature>
<feature type="transmembrane region" description="Helical" evidence="12">
    <location>
        <begin position="142"/>
        <end position="159"/>
    </location>
</feature>
<dbReference type="InterPro" id="IPR022645">
    <property type="entry name" value="SecD/SecF_bac"/>
</dbReference>
<comment type="similarity">
    <text evidence="10">In the C-terminal section; belongs to the SecD/SecF family. SecF subfamily.</text>
</comment>
<dbReference type="Gene3D" id="1.20.1640.10">
    <property type="entry name" value="Multidrug efflux transporter AcrB transmembrane domain"/>
    <property type="match status" value="1"/>
</dbReference>
<comment type="similarity">
    <text evidence="11">In the N-terminal section; belongs to the SecD/SecF family. SecD subfamily.</text>
</comment>
<accession>A0A497E556</accession>
<dbReference type="PRINTS" id="PR01755">
    <property type="entry name" value="SECFTRNLCASE"/>
</dbReference>
<feature type="transmembrane region" description="Helical" evidence="12">
    <location>
        <begin position="12"/>
        <end position="35"/>
    </location>
</feature>
<dbReference type="NCBIfam" id="TIGR00966">
    <property type="entry name" value="transloc_SecF"/>
    <property type="match status" value="1"/>
</dbReference>
<protein>
    <recommendedName>
        <fullName evidence="12">Protein-export membrane protein SecF</fullName>
    </recommendedName>
</protein>
<evidence type="ECO:0000256" key="4">
    <source>
        <dbReference type="ARBA" id="ARBA00022692"/>
    </source>
</evidence>
<evidence type="ECO:0000313" key="14">
    <source>
        <dbReference type="EMBL" id="RLE10217.1"/>
    </source>
</evidence>
<keyword evidence="6 12" id="KW-1133">Transmembrane helix</keyword>
<evidence type="ECO:0000256" key="10">
    <source>
        <dbReference type="ARBA" id="ARBA00060856"/>
    </source>
</evidence>
<comment type="subcellular location">
    <subcellularLocation>
        <location evidence="1 12">Cell membrane</location>
        <topology evidence="1 12">Multi-pass membrane protein</topology>
    </subcellularLocation>
</comment>
<comment type="function">
    <text evidence="9 12">Part of the Sec protein translocase complex. Interacts with the SecYEG preprotein conducting channel. SecDF uses the proton motive force (PMF) to complete protein translocation after the ATP-dependent function of SecA.</text>
</comment>
<evidence type="ECO:0000313" key="15">
    <source>
        <dbReference type="Proteomes" id="UP000279422"/>
    </source>
</evidence>
<gene>
    <name evidence="12 14" type="primary">secF</name>
    <name evidence="14" type="ORF">DRJ00_02140</name>
</gene>
<dbReference type="Pfam" id="PF07549">
    <property type="entry name" value="Sec_GG"/>
    <property type="match status" value="1"/>
</dbReference>
<feature type="transmembrane region" description="Helical" evidence="12">
    <location>
        <begin position="234"/>
        <end position="262"/>
    </location>
</feature>
<evidence type="ECO:0000256" key="12">
    <source>
        <dbReference type="HAMAP-Rule" id="MF_01464"/>
    </source>
</evidence>
<dbReference type="HAMAP" id="MF_01464_B">
    <property type="entry name" value="SecF_B"/>
    <property type="match status" value="1"/>
</dbReference>
<dbReference type="InterPro" id="IPR048634">
    <property type="entry name" value="SecD_SecF_C"/>
</dbReference>
<dbReference type="GO" id="GO:0065002">
    <property type="term" value="P:intracellular protein transmembrane transport"/>
    <property type="evidence" value="ECO:0007669"/>
    <property type="project" value="UniProtKB-UniRule"/>
</dbReference>
<evidence type="ECO:0000256" key="1">
    <source>
        <dbReference type="ARBA" id="ARBA00004651"/>
    </source>
</evidence>
<dbReference type="FunFam" id="1.20.1640.10:FF:000024">
    <property type="entry name" value="Multifunctional fusion protein"/>
    <property type="match status" value="1"/>
</dbReference>
<dbReference type="GO" id="GO:0005886">
    <property type="term" value="C:plasma membrane"/>
    <property type="evidence" value="ECO:0007669"/>
    <property type="project" value="UniProtKB-SubCell"/>
</dbReference>
<name>A0A497E556_UNCAE</name>
<dbReference type="InterPro" id="IPR055344">
    <property type="entry name" value="SecD_SecF_C_bact"/>
</dbReference>
<keyword evidence="8 12" id="KW-0472">Membrane</keyword>
<dbReference type="Proteomes" id="UP000279422">
    <property type="component" value="Unassembled WGS sequence"/>
</dbReference>
<evidence type="ECO:0000256" key="3">
    <source>
        <dbReference type="ARBA" id="ARBA00022475"/>
    </source>
</evidence>
<comment type="caution">
    <text evidence="14">The sequence shown here is derived from an EMBL/GenBank/DDBJ whole genome shotgun (WGS) entry which is preliminary data.</text>
</comment>